<reference evidence="1" key="2">
    <citation type="journal article" date="2015" name="Fish Shellfish Immunol.">
        <title>Early steps in the European eel (Anguilla anguilla)-Vibrio vulnificus interaction in the gills: Role of the RtxA13 toxin.</title>
        <authorList>
            <person name="Callol A."/>
            <person name="Pajuelo D."/>
            <person name="Ebbesson L."/>
            <person name="Teles M."/>
            <person name="MacKenzie S."/>
            <person name="Amaro C."/>
        </authorList>
    </citation>
    <scope>NUCLEOTIDE SEQUENCE</scope>
</reference>
<organism evidence="1">
    <name type="scientific">Anguilla anguilla</name>
    <name type="common">European freshwater eel</name>
    <name type="synonym">Muraena anguilla</name>
    <dbReference type="NCBI Taxonomy" id="7936"/>
    <lineage>
        <taxon>Eukaryota</taxon>
        <taxon>Metazoa</taxon>
        <taxon>Chordata</taxon>
        <taxon>Craniata</taxon>
        <taxon>Vertebrata</taxon>
        <taxon>Euteleostomi</taxon>
        <taxon>Actinopterygii</taxon>
        <taxon>Neopterygii</taxon>
        <taxon>Teleostei</taxon>
        <taxon>Anguilliformes</taxon>
        <taxon>Anguillidae</taxon>
        <taxon>Anguilla</taxon>
    </lineage>
</organism>
<evidence type="ECO:0000313" key="1">
    <source>
        <dbReference type="EMBL" id="JAH35010.1"/>
    </source>
</evidence>
<dbReference type="EMBL" id="GBXM01073567">
    <property type="protein sequence ID" value="JAH35010.1"/>
    <property type="molecule type" value="Transcribed_RNA"/>
</dbReference>
<proteinExistence type="predicted"/>
<accession>A0A0E9S2W3</accession>
<sequence length="25" mass="2826">MHLNLMCILIRGGNCIPIRQDAWSA</sequence>
<reference evidence="1" key="1">
    <citation type="submission" date="2014-11" db="EMBL/GenBank/DDBJ databases">
        <authorList>
            <person name="Amaro Gonzalez C."/>
        </authorList>
    </citation>
    <scope>NUCLEOTIDE SEQUENCE</scope>
</reference>
<dbReference type="AlphaFoldDB" id="A0A0E9S2W3"/>
<name>A0A0E9S2W3_ANGAN</name>
<protein>
    <submittedName>
        <fullName evidence="1">Uncharacterized protein</fullName>
    </submittedName>
</protein>